<dbReference type="EMBL" id="VDMD01000001">
    <property type="protein sequence ID" value="TRM69560.1"/>
    <property type="molecule type" value="Genomic_DNA"/>
</dbReference>
<dbReference type="Proteomes" id="UP000320762">
    <property type="component" value="Unassembled WGS sequence"/>
</dbReference>
<evidence type="ECO:0000256" key="1">
    <source>
        <dbReference type="SAM" id="MobiDB-lite"/>
    </source>
</evidence>
<feature type="region of interest" description="Disordered" evidence="1">
    <location>
        <begin position="1"/>
        <end position="30"/>
    </location>
</feature>
<comment type="caution">
    <text evidence="2">The sequence shown here is derived from an EMBL/GenBank/DDBJ whole genome shotgun (WGS) entry which is preliminary data.</text>
</comment>
<name>A0A550CXP1_9AGAR</name>
<keyword evidence="3" id="KW-1185">Reference proteome</keyword>
<protein>
    <submittedName>
        <fullName evidence="2">Uncharacterized protein</fullName>
    </submittedName>
</protein>
<dbReference type="AlphaFoldDB" id="A0A550CXP1"/>
<accession>A0A550CXP1</accession>
<organism evidence="2 3">
    <name type="scientific">Schizophyllum amplum</name>
    <dbReference type="NCBI Taxonomy" id="97359"/>
    <lineage>
        <taxon>Eukaryota</taxon>
        <taxon>Fungi</taxon>
        <taxon>Dikarya</taxon>
        <taxon>Basidiomycota</taxon>
        <taxon>Agaricomycotina</taxon>
        <taxon>Agaricomycetes</taxon>
        <taxon>Agaricomycetidae</taxon>
        <taxon>Agaricales</taxon>
        <taxon>Schizophyllaceae</taxon>
        <taxon>Schizophyllum</taxon>
    </lineage>
</organism>
<feature type="compositionally biased region" description="Low complexity" evidence="1">
    <location>
        <begin position="1"/>
        <end position="13"/>
    </location>
</feature>
<gene>
    <name evidence="2" type="ORF">BD626DRAFT_14377</name>
</gene>
<feature type="compositionally biased region" description="Polar residues" evidence="1">
    <location>
        <begin position="21"/>
        <end position="30"/>
    </location>
</feature>
<evidence type="ECO:0000313" key="2">
    <source>
        <dbReference type="EMBL" id="TRM69560.1"/>
    </source>
</evidence>
<proteinExistence type="predicted"/>
<evidence type="ECO:0000313" key="3">
    <source>
        <dbReference type="Proteomes" id="UP000320762"/>
    </source>
</evidence>
<reference evidence="2 3" key="1">
    <citation type="journal article" date="2019" name="New Phytol.">
        <title>Comparative genomics reveals unique wood-decay strategies and fruiting body development in the Schizophyllaceae.</title>
        <authorList>
            <person name="Almasi E."/>
            <person name="Sahu N."/>
            <person name="Krizsan K."/>
            <person name="Balint B."/>
            <person name="Kovacs G.M."/>
            <person name="Kiss B."/>
            <person name="Cseklye J."/>
            <person name="Drula E."/>
            <person name="Henrissat B."/>
            <person name="Nagy I."/>
            <person name="Chovatia M."/>
            <person name="Adam C."/>
            <person name="LaButti K."/>
            <person name="Lipzen A."/>
            <person name="Riley R."/>
            <person name="Grigoriev I.V."/>
            <person name="Nagy L.G."/>
        </authorList>
    </citation>
    <scope>NUCLEOTIDE SEQUENCE [LARGE SCALE GENOMIC DNA]</scope>
    <source>
        <strain evidence="2 3">NL-1724</strain>
    </source>
</reference>
<sequence>MSSHRSLSRTGSRTRLRQEAAPQTSRSSLSRTPFTAPIFFSCSLLSRSPPCLSFLLWISWLSLALLHISVSSRASVMYHNITLTSSPLVWQCLSCLYHQLYIFISPVHHLAFSWYYSTPLLHRTDTRSLLMSYKCCTDASPSISSCWLPASSYRHRWIKELTVMR</sequence>